<dbReference type="CDD" id="cd07199">
    <property type="entry name" value="Pat17_PNPLA8_PNPLA9_like"/>
    <property type="match status" value="1"/>
</dbReference>
<evidence type="ECO:0000313" key="5">
    <source>
        <dbReference type="EMBL" id="CAG8734109.1"/>
    </source>
</evidence>
<comment type="caution">
    <text evidence="5">The sequence shown here is derived from an EMBL/GenBank/DDBJ whole genome shotgun (WGS) entry which is preliminary data.</text>
</comment>
<evidence type="ECO:0000256" key="2">
    <source>
        <dbReference type="PROSITE-ProRule" id="PRU01161"/>
    </source>
</evidence>
<dbReference type="InterPro" id="IPR047156">
    <property type="entry name" value="Teg/CotR/CapV-like"/>
</dbReference>
<dbReference type="InterPro" id="IPR002641">
    <property type="entry name" value="PNPLA_dom"/>
</dbReference>
<dbReference type="InterPro" id="IPR011990">
    <property type="entry name" value="TPR-like_helical_dom_sf"/>
</dbReference>
<keyword evidence="3" id="KW-0472">Membrane</keyword>
<evidence type="ECO:0000259" key="4">
    <source>
        <dbReference type="PROSITE" id="PS51635"/>
    </source>
</evidence>
<dbReference type="Gene3D" id="3.40.1090.10">
    <property type="entry name" value="Cytosolic phospholipase A2 catalytic domain"/>
    <property type="match status" value="1"/>
</dbReference>
<dbReference type="Proteomes" id="UP000789901">
    <property type="component" value="Unassembled WGS sequence"/>
</dbReference>
<dbReference type="PROSITE" id="PS51635">
    <property type="entry name" value="PNPLA"/>
    <property type="match status" value="1"/>
</dbReference>
<gene>
    <name evidence="5" type="ORF">GMARGA_LOCUS14680</name>
</gene>
<feature type="short sequence motif" description="GXGXXG" evidence="2">
    <location>
        <begin position="1014"/>
        <end position="1019"/>
    </location>
</feature>
<feature type="domain" description="PNPLA" evidence="4">
    <location>
        <begin position="1010"/>
        <end position="1213"/>
    </location>
</feature>
<dbReference type="PANTHER" id="PTHR24138">
    <property type="entry name" value="INTRACELLLAR PHOSPHOLIPASE A FAMILY"/>
    <property type="match status" value="1"/>
</dbReference>
<protein>
    <submittedName>
        <fullName evidence="5">42873_t:CDS:1</fullName>
    </submittedName>
</protein>
<dbReference type="SUPFAM" id="SSF48452">
    <property type="entry name" value="TPR-like"/>
    <property type="match status" value="1"/>
</dbReference>
<keyword evidence="6" id="KW-1185">Reference proteome</keyword>
<keyword evidence="3" id="KW-0812">Transmembrane</keyword>
<feature type="short sequence motif" description="DGA/G" evidence="2">
    <location>
        <begin position="1200"/>
        <end position="1202"/>
    </location>
</feature>
<proteinExistence type="predicted"/>
<name>A0ABN7V660_GIGMA</name>
<organism evidence="5 6">
    <name type="scientific">Gigaspora margarita</name>
    <dbReference type="NCBI Taxonomy" id="4874"/>
    <lineage>
        <taxon>Eukaryota</taxon>
        <taxon>Fungi</taxon>
        <taxon>Fungi incertae sedis</taxon>
        <taxon>Mucoromycota</taxon>
        <taxon>Glomeromycotina</taxon>
        <taxon>Glomeromycetes</taxon>
        <taxon>Diversisporales</taxon>
        <taxon>Gigasporaceae</taxon>
        <taxon>Gigaspora</taxon>
    </lineage>
</organism>
<keyword evidence="3" id="KW-1133">Transmembrane helix</keyword>
<dbReference type="Gene3D" id="1.25.40.10">
    <property type="entry name" value="Tetratricopeptide repeat domain"/>
    <property type="match status" value="1"/>
</dbReference>
<keyword evidence="2" id="KW-0442">Lipid degradation</keyword>
<dbReference type="SUPFAM" id="SSF52151">
    <property type="entry name" value="FabD/lysophospholipase-like"/>
    <property type="match status" value="1"/>
</dbReference>
<evidence type="ECO:0000256" key="1">
    <source>
        <dbReference type="ARBA" id="ARBA00023098"/>
    </source>
</evidence>
<feature type="active site" description="Proton acceptor" evidence="2">
    <location>
        <position position="1200"/>
    </location>
</feature>
<evidence type="ECO:0000256" key="3">
    <source>
        <dbReference type="SAM" id="Phobius"/>
    </source>
</evidence>
<keyword evidence="1 2" id="KW-0443">Lipid metabolism</keyword>
<dbReference type="PANTHER" id="PTHR24138:SF10">
    <property type="entry name" value="PHOSPHOLIPASE A2"/>
    <property type="match status" value="1"/>
</dbReference>
<feature type="transmembrane region" description="Helical" evidence="3">
    <location>
        <begin position="543"/>
        <end position="562"/>
    </location>
</feature>
<sequence length="1339" mass="153883">MVSRIDAYFLDIDTLIKFQFEDNIQNHSEVEQKFYEAIILINEIEVDDEKQHGLYRYKYHTTYHSYLTTIGDKEGANKQEKLARRYERYTNTRTEEIQPVLYADADVIASNAVNQDCNLEKILEEIKQIRPILEDELSEINVVDKLINEIQLIFEKLDGVNKTFEGYLEAINCQIYMSRLVNSLVSEKLIIMKADSNNEERLDNKSSKSKKNVSTELIDHLKCLEALAHDAAYSKRIEFISFLSDSPNKIEIFFRNVINTEEEINRRARILGSCFHPDRTKNPKSPYVLREKHKSQGDELFKLILGFKEHLLNKLKVTLELEDYEKYGNELWKLTIDYHNASKGQRNKLKVLKEEDIKESSSKSLKDISTHMGEMAYHQYRAACKIADKAKLLKRQVKLRGYMALCLYFTNTKFLEAPLYALAAMLLQIKNSKNDLNKAMALMKTNDKVISLNNKEIIQNSINKNLINTATKLLVTAERSLICYETSYKEILHTKKHAKSYKIKGVTVTAGGAGVGTLTLSAAGFNIYNAVFVTRIVSLCGPIGLFAGTTCLIVGLCYGCYLKKKGEEMFKEPRIRERLNEIINKALNAYDGEEYQEFINVLSEEYDENKRLLNCNADIGIGIPVDLVDTLKMHGFRSDGIAYLLVVIGEVLGSGKIKIEGITHAGLKSEAKKFFKLALSDKLVKAARKLDECTSNLRQTNQGSFERYFKSTWGKIKDFMSSEERTRLALEYLQDSLEMPFFSRLEEVRNIAKINIAVLNIIEYDDEAYNEAKKTVEEIRKSVRENYQFVIRSKLRLEVLEDFLWVINGEDLSDTSLFITFPDTMKSSPELDDKYTNYLNNQRSFNKNNYYEAVYFEYLAEKEAEINKLNSLRHWQSAQENYDIARGIDPDNPIYSLGYARCLLKLSKYTQVIKFSDTCPALNSSSEYWHFRSVAYFKQKQYKDAILCNSKALNLDAGNHSAAKYRELIKKLNADNIVEHHIDSYKKELKYETSYLKNSQNNERSVYNILSIDGGGIRGVLPALWLSEIEYRTRRPISHLFNMIAGTSTGGIIAAGLSAPQFKLINETDDYIEYKYSNLIPIFSASDLLNIYKNESKNLFTTSTSWLNIPWSKVNNKYTNEGRSTMFKKYFEETKLNNSLTELVIPAANENYSHLFTRYDACKNIKDVNENNTIVDILMATTAAPTFFPPYKIGNKTFIDGGIHLNNPASTAYSEAIRYNVPEKNISVLSLGSGCYLPDPSNADQYNLLFWAQNLPQFMISAQESNTDREMYAKLKNRYQRWQVFFEEPIGLDDHESIPNLLELGYQYIEELDFSDENPINKLFASILVNTGHPIADDV</sequence>
<reference evidence="5 6" key="1">
    <citation type="submission" date="2021-06" db="EMBL/GenBank/DDBJ databases">
        <authorList>
            <person name="Kallberg Y."/>
            <person name="Tangrot J."/>
            <person name="Rosling A."/>
        </authorList>
    </citation>
    <scope>NUCLEOTIDE SEQUENCE [LARGE SCALE GENOMIC DNA]</scope>
    <source>
        <strain evidence="5 6">120-4 pot B 10/14</strain>
    </source>
</reference>
<evidence type="ECO:0000313" key="6">
    <source>
        <dbReference type="Proteomes" id="UP000789901"/>
    </source>
</evidence>
<feature type="active site" description="Nucleophile" evidence="2">
    <location>
        <position position="1048"/>
    </location>
</feature>
<dbReference type="EMBL" id="CAJVQB010009829">
    <property type="protein sequence ID" value="CAG8734109.1"/>
    <property type="molecule type" value="Genomic_DNA"/>
</dbReference>
<keyword evidence="2" id="KW-0378">Hydrolase</keyword>
<dbReference type="InterPro" id="IPR016035">
    <property type="entry name" value="Acyl_Trfase/lysoPLipase"/>
</dbReference>
<accession>A0ABN7V660</accession>
<feature type="short sequence motif" description="GXSXG" evidence="2">
    <location>
        <begin position="1046"/>
        <end position="1050"/>
    </location>
</feature>
<dbReference type="Pfam" id="PF01734">
    <property type="entry name" value="Patatin"/>
    <property type="match status" value="1"/>
</dbReference>